<evidence type="ECO:0000256" key="8">
    <source>
        <dbReference type="PIRSR" id="PIRSR602481-2"/>
    </source>
</evidence>
<feature type="binding site" evidence="8">
    <location>
        <position position="89"/>
    </location>
    <ligand>
        <name>Fe cation</name>
        <dbReference type="ChEBI" id="CHEBI:24875"/>
    </ligand>
</feature>
<dbReference type="Pfam" id="PF01475">
    <property type="entry name" value="FUR"/>
    <property type="match status" value="1"/>
</dbReference>
<keyword evidence="10" id="KW-1185">Reference proteome</keyword>
<keyword evidence="5" id="KW-0238">DNA-binding</keyword>
<evidence type="ECO:0000313" key="10">
    <source>
        <dbReference type="Proteomes" id="UP000295499"/>
    </source>
</evidence>
<dbReference type="InterPro" id="IPR036390">
    <property type="entry name" value="WH_DNA-bd_sf"/>
</dbReference>
<dbReference type="SUPFAM" id="SSF46785">
    <property type="entry name" value="Winged helix' DNA-binding domain"/>
    <property type="match status" value="1"/>
</dbReference>
<keyword evidence="3 7" id="KW-0862">Zinc</keyword>
<accession>A0A4R6I9T5</accession>
<dbReference type="GO" id="GO:0000976">
    <property type="term" value="F:transcription cis-regulatory region binding"/>
    <property type="evidence" value="ECO:0007669"/>
    <property type="project" value="TreeGrafter"/>
</dbReference>
<organism evidence="9 10">
    <name type="scientific">Pedobacter duraquae</name>
    <dbReference type="NCBI Taxonomy" id="425511"/>
    <lineage>
        <taxon>Bacteria</taxon>
        <taxon>Pseudomonadati</taxon>
        <taxon>Bacteroidota</taxon>
        <taxon>Sphingobacteriia</taxon>
        <taxon>Sphingobacteriales</taxon>
        <taxon>Sphingobacteriaceae</taxon>
        <taxon>Pedobacter</taxon>
    </lineage>
</organism>
<comment type="similarity">
    <text evidence="1">Belongs to the Fur family.</text>
</comment>
<dbReference type="RefSeq" id="WP_133559322.1">
    <property type="nucleotide sequence ID" value="NZ_SNWM01000012.1"/>
</dbReference>
<evidence type="ECO:0000256" key="7">
    <source>
        <dbReference type="PIRSR" id="PIRSR602481-1"/>
    </source>
</evidence>
<evidence type="ECO:0000256" key="5">
    <source>
        <dbReference type="ARBA" id="ARBA00023125"/>
    </source>
</evidence>
<evidence type="ECO:0000256" key="4">
    <source>
        <dbReference type="ARBA" id="ARBA00023015"/>
    </source>
</evidence>
<keyword evidence="6" id="KW-0804">Transcription</keyword>
<feature type="binding site" evidence="7">
    <location>
        <position position="135"/>
    </location>
    <ligand>
        <name>Zn(2+)</name>
        <dbReference type="ChEBI" id="CHEBI:29105"/>
    </ligand>
</feature>
<feature type="binding site" evidence="7">
    <location>
        <position position="132"/>
    </location>
    <ligand>
        <name>Zn(2+)</name>
        <dbReference type="ChEBI" id="CHEBI:29105"/>
    </ligand>
</feature>
<dbReference type="Gene3D" id="3.30.1490.190">
    <property type="match status" value="1"/>
</dbReference>
<keyword evidence="4" id="KW-0805">Transcription regulation</keyword>
<evidence type="ECO:0000313" key="9">
    <source>
        <dbReference type="EMBL" id="TDO18940.1"/>
    </source>
</evidence>
<comment type="caution">
    <text evidence="9">The sequence shown here is derived from an EMBL/GenBank/DDBJ whole genome shotgun (WGS) entry which is preliminary data.</text>
</comment>
<dbReference type="Gene3D" id="1.10.10.10">
    <property type="entry name" value="Winged helix-like DNA-binding domain superfamily/Winged helix DNA-binding domain"/>
    <property type="match status" value="1"/>
</dbReference>
<dbReference type="GO" id="GO:0008270">
    <property type="term" value="F:zinc ion binding"/>
    <property type="evidence" value="ECO:0007669"/>
    <property type="project" value="TreeGrafter"/>
</dbReference>
<dbReference type="GO" id="GO:0003700">
    <property type="term" value="F:DNA-binding transcription factor activity"/>
    <property type="evidence" value="ECO:0007669"/>
    <property type="project" value="InterPro"/>
</dbReference>
<protein>
    <submittedName>
        <fullName evidence="9">Fur family ferric uptake transcriptional regulator</fullName>
    </submittedName>
</protein>
<evidence type="ECO:0000256" key="3">
    <source>
        <dbReference type="ARBA" id="ARBA00022833"/>
    </source>
</evidence>
<name>A0A4R6I9T5_9SPHI</name>
<dbReference type="InterPro" id="IPR043135">
    <property type="entry name" value="Fur_C"/>
</dbReference>
<keyword evidence="2" id="KW-0678">Repressor</keyword>
<evidence type="ECO:0000256" key="2">
    <source>
        <dbReference type="ARBA" id="ARBA00022491"/>
    </source>
</evidence>
<gene>
    <name evidence="9" type="ORF">CLV32_4739</name>
</gene>
<dbReference type="PANTHER" id="PTHR33202">
    <property type="entry name" value="ZINC UPTAKE REGULATION PROTEIN"/>
    <property type="match status" value="1"/>
</dbReference>
<dbReference type="InterPro" id="IPR036388">
    <property type="entry name" value="WH-like_DNA-bd_sf"/>
</dbReference>
<proteinExistence type="inferred from homology"/>
<dbReference type="InterPro" id="IPR002481">
    <property type="entry name" value="FUR"/>
</dbReference>
<sequence length="145" mass="16332">MKDLEPILLEKKINPTAMRLVVLDFLLKQSSAVSLTDMELALERTDRVTLYRSIKTFEDHGLVHRIEDGSGTAKFAICQPSCTTEGHHDLHIHFYCNNCQETYCLPQTQIPEVKLPEGYQGQQVSLVVKGICSECKNQCNTIAAH</sequence>
<comment type="cofactor">
    <cofactor evidence="8">
        <name>Mn(2+)</name>
        <dbReference type="ChEBI" id="CHEBI:29035"/>
    </cofactor>
    <cofactor evidence="8">
        <name>Fe(2+)</name>
        <dbReference type="ChEBI" id="CHEBI:29033"/>
    </cofactor>
    <text evidence="8">Binds 1 Mn(2+) or Fe(2+) ion per subunit.</text>
</comment>
<comment type="cofactor">
    <cofactor evidence="7">
        <name>Zn(2+)</name>
        <dbReference type="ChEBI" id="CHEBI:29105"/>
    </cofactor>
    <text evidence="7">Binds 1 zinc ion per subunit.</text>
</comment>
<feature type="binding site" evidence="8">
    <location>
        <position position="87"/>
    </location>
    <ligand>
        <name>Fe cation</name>
        <dbReference type="ChEBI" id="CHEBI:24875"/>
    </ligand>
</feature>
<dbReference type="AlphaFoldDB" id="A0A4R6I9T5"/>
<dbReference type="GO" id="GO:0045892">
    <property type="term" value="P:negative regulation of DNA-templated transcription"/>
    <property type="evidence" value="ECO:0007669"/>
    <property type="project" value="TreeGrafter"/>
</dbReference>
<evidence type="ECO:0000256" key="6">
    <source>
        <dbReference type="ARBA" id="ARBA00023163"/>
    </source>
</evidence>
<dbReference type="GO" id="GO:1900376">
    <property type="term" value="P:regulation of secondary metabolite biosynthetic process"/>
    <property type="evidence" value="ECO:0007669"/>
    <property type="project" value="TreeGrafter"/>
</dbReference>
<keyword evidence="7" id="KW-0479">Metal-binding</keyword>
<evidence type="ECO:0000256" key="1">
    <source>
        <dbReference type="ARBA" id="ARBA00007957"/>
    </source>
</evidence>
<reference evidence="9 10" key="1">
    <citation type="submission" date="2019-03" db="EMBL/GenBank/DDBJ databases">
        <title>Genomic Encyclopedia of Archaeal and Bacterial Type Strains, Phase II (KMG-II): from individual species to whole genera.</title>
        <authorList>
            <person name="Goeker M."/>
        </authorList>
    </citation>
    <scope>NUCLEOTIDE SEQUENCE [LARGE SCALE GENOMIC DNA]</scope>
    <source>
        <strain evidence="9 10">DSM 19034</strain>
    </source>
</reference>
<dbReference type="OrthoDB" id="594893at2"/>
<feature type="binding site" evidence="7">
    <location>
        <position position="99"/>
    </location>
    <ligand>
        <name>Zn(2+)</name>
        <dbReference type="ChEBI" id="CHEBI:29105"/>
    </ligand>
</feature>
<dbReference type="Proteomes" id="UP000295499">
    <property type="component" value="Unassembled WGS sequence"/>
</dbReference>
<keyword evidence="8" id="KW-0408">Iron</keyword>
<feature type="binding site" evidence="7">
    <location>
        <position position="96"/>
    </location>
    <ligand>
        <name>Zn(2+)</name>
        <dbReference type="ChEBI" id="CHEBI:29105"/>
    </ligand>
</feature>
<dbReference type="PANTHER" id="PTHR33202:SF22">
    <property type="entry name" value="HYDROGEN PEROXIDE SENSITIVE REPRESSOR"/>
    <property type="match status" value="1"/>
</dbReference>
<dbReference type="EMBL" id="SNWM01000012">
    <property type="protein sequence ID" value="TDO18940.1"/>
    <property type="molecule type" value="Genomic_DNA"/>
</dbReference>